<evidence type="ECO:0000313" key="5">
    <source>
        <dbReference type="EMBL" id="BBI53744.1"/>
    </source>
</evidence>
<comment type="cofactor">
    <cofactor evidence="1">
        <name>pyridoxal 5'-phosphate</name>
        <dbReference type="ChEBI" id="CHEBI:597326"/>
    </cofactor>
</comment>
<keyword evidence="3" id="KW-0456">Lyase</keyword>
<evidence type="ECO:0000256" key="3">
    <source>
        <dbReference type="ARBA" id="ARBA00023239"/>
    </source>
</evidence>
<evidence type="ECO:0000256" key="1">
    <source>
        <dbReference type="ARBA" id="ARBA00001933"/>
    </source>
</evidence>
<dbReference type="InterPro" id="IPR050147">
    <property type="entry name" value="Ser/Thr_Dehydratase"/>
</dbReference>
<keyword evidence="2" id="KW-0663">Pyridoxal phosphate</keyword>
<dbReference type="Proteomes" id="UP000289555">
    <property type="component" value="Chromosome"/>
</dbReference>
<name>A0ABM7GRP0_9GAMM</name>
<evidence type="ECO:0000256" key="2">
    <source>
        <dbReference type="ARBA" id="ARBA00022898"/>
    </source>
</evidence>
<proteinExistence type="predicted"/>
<dbReference type="Pfam" id="PF00291">
    <property type="entry name" value="PALP"/>
    <property type="match status" value="1"/>
</dbReference>
<dbReference type="PANTHER" id="PTHR48078:SF6">
    <property type="entry name" value="L-THREONINE DEHYDRATASE CATABOLIC TDCB"/>
    <property type="match status" value="1"/>
</dbReference>
<gene>
    <name evidence="5" type="ORF">HORIV_61650</name>
</gene>
<protein>
    <recommendedName>
        <fullName evidence="4">Tryptophan synthase beta chain-like PALP domain-containing protein</fullName>
    </recommendedName>
</protein>
<evidence type="ECO:0000313" key="6">
    <source>
        <dbReference type="Proteomes" id="UP000289555"/>
    </source>
</evidence>
<dbReference type="Gene3D" id="3.40.50.1100">
    <property type="match status" value="1"/>
</dbReference>
<dbReference type="InterPro" id="IPR001926">
    <property type="entry name" value="TrpB-like_PALP"/>
</dbReference>
<feature type="domain" description="Tryptophan synthase beta chain-like PALP" evidence="4">
    <location>
        <begin position="1"/>
        <end position="106"/>
    </location>
</feature>
<reference evidence="6" key="1">
    <citation type="journal article" date="2019" name="Microbiol. Resour. Announc.">
        <title>Complete Genome Sequence of Halomonas olivaria, a Moderately Halophilic Bacterium Isolated from Olive Processing Effluents, Obtained by Nanopore Sequencing.</title>
        <authorList>
            <person name="Nagata S."/>
            <person name="Ii K.M."/>
            <person name="Tsukimi T."/>
            <person name="Miura M.C."/>
            <person name="Galipon J."/>
            <person name="Arakawa K."/>
        </authorList>
    </citation>
    <scope>NUCLEOTIDE SEQUENCE [LARGE SCALE GENOMIC DNA]</scope>
    <source>
        <strain evidence="6">TYRC17</strain>
    </source>
</reference>
<dbReference type="SUPFAM" id="SSF53686">
    <property type="entry name" value="Tryptophan synthase beta subunit-like PLP-dependent enzymes"/>
    <property type="match status" value="1"/>
</dbReference>
<dbReference type="InterPro" id="IPR036052">
    <property type="entry name" value="TrpB-like_PALP_sf"/>
</dbReference>
<keyword evidence="6" id="KW-1185">Reference proteome</keyword>
<organism evidence="5 6">
    <name type="scientific">Vreelandella olivaria</name>
    <dbReference type="NCBI Taxonomy" id="390919"/>
    <lineage>
        <taxon>Bacteria</taxon>
        <taxon>Pseudomonadati</taxon>
        <taxon>Pseudomonadota</taxon>
        <taxon>Gammaproteobacteria</taxon>
        <taxon>Oceanospirillales</taxon>
        <taxon>Halomonadaceae</taxon>
        <taxon>Vreelandella</taxon>
    </lineage>
</organism>
<dbReference type="EMBL" id="AP019416">
    <property type="protein sequence ID" value="BBI53744.1"/>
    <property type="molecule type" value="Genomic_DNA"/>
</dbReference>
<sequence length="124" mass="13238">MIGICPQGADATWQSWRRGTLVTNDRVDTMADGGGSRPIIEALEDMRDLVDDIWLVDEASIEDGMRLGLEHLGLLLEPAGALGLAAAYARRDQWTQDASIATILTGANPSPTLTDSLLAAFTAN</sequence>
<accession>A0ABM7GRP0</accession>
<evidence type="ECO:0000259" key="4">
    <source>
        <dbReference type="Pfam" id="PF00291"/>
    </source>
</evidence>
<dbReference type="PANTHER" id="PTHR48078">
    <property type="entry name" value="THREONINE DEHYDRATASE, MITOCHONDRIAL-RELATED"/>
    <property type="match status" value="1"/>
</dbReference>